<dbReference type="RefSeq" id="XP_005176233.1">
    <property type="nucleotide sequence ID" value="XM_005176176.3"/>
</dbReference>
<dbReference type="SUPFAM" id="SSF47370">
    <property type="entry name" value="Bromodomain"/>
    <property type="match status" value="1"/>
</dbReference>
<dbReference type="Proteomes" id="UP001652621">
    <property type="component" value="Unplaced"/>
</dbReference>
<keyword evidence="2" id="KW-0805">Transcription regulation</keyword>
<dbReference type="Pfam" id="PF00439">
    <property type="entry name" value="Bromodomain"/>
    <property type="match status" value="1"/>
</dbReference>
<organism evidence="9">
    <name type="scientific">Musca domestica</name>
    <name type="common">House fly</name>
    <dbReference type="NCBI Taxonomy" id="7370"/>
    <lineage>
        <taxon>Eukaryota</taxon>
        <taxon>Metazoa</taxon>
        <taxon>Ecdysozoa</taxon>
        <taxon>Arthropoda</taxon>
        <taxon>Hexapoda</taxon>
        <taxon>Insecta</taxon>
        <taxon>Pterygota</taxon>
        <taxon>Neoptera</taxon>
        <taxon>Endopterygota</taxon>
        <taxon>Diptera</taxon>
        <taxon>Brachycera</taxon>
        <taxon>Muscomorpha</taxon>
        <taxon>Muscoidea</taxon>
        <taxon>Muscidae</taxon>
        <taxon>Musca</taxon>
    </lineage>
</organism>
<dbReference type="VEuPathDB" id="VectorBase:MDOMA2_007910"/>
<dbReference type="OrthoDB" id="21648at2759"/>
<evidence type="ECO:0000256" key="2">
    <source>
        <dbReference type="ARBA" id="ARBA00023015"/>
    </source>
</evidence>
<evidence type="ECO:0000256" key="6">
    <source>
        <dbReference type="PROSITE-ProRule" id="PRU00035"/>
    </source>
</evidence>
<evidence type="ECO:0000256" key="5">
    <source>
        <dbReference type="ARBA" id="ARBA00023242"/>
    </source>
</evidence>
<dbReference type="SMART" id="SM00297">
    <property type="entry name" value="BROMO"/>
    <property type="match status" value="1"/>
</dbReference>
<keyword evidence="10" id="KW-1185">Reference proteome</keyword>
<feature type="compositionally biased region" description="Low complexity" evidence="7">
    <location>
        <begin position="900"/>
        <end position="919"/>
    </location>
</feature>
<evidence type="ECO:0000256" key="3">
    <source>
        <dbReference type="ARBA" id="ARBA00023117"/>
    </source>
</evidence>
<feature type="region of interest" description="Disordered" evidence="7">
    <location>
        <begin position="889"/>
        <end position="922"/>
    </location>
</feature>
<dbReference type="PANTHER" id="PTHR22881:SF27">
    <property type="entry name" value="BROMODOMAIN CONTAINING 7_9"/>
    <property type="match status" value="1"/>
</dbReference>
<dbReference type="Gene3D" id="1.20.920.10">
    <property type="entry name" value="Bromodomain-like"/>
    <property type="match status" value="1"/>
</dbReference>
<reference evidence="9" key="1">
    <citation type="submission" date="2020-05" db="UniProtKB">
        <authorList>
            <consortium name="EnsemblMetazoa"/>
        </authorList>
    </citation>
    <scope>IDENTIFICATION</scope>
    <source>
        <strain evidence="9">Aabys</strain>
    </source>
</reference>
<comment type="subcellular location">
    <subcellularLocation>
        <location evidence="1">Nucleus</location>
    </subcellularLocation>
</comment>
<dbReference type="KEGG" id="mde:101898984"/>
<dbReference type="Pfam" id="PF12024">
    <property type="entry name" value="DUF3512"/>
    <property type="match status" value="1"/>
</dbReference>
<dbReference type="PRINTS" id="PR00503">
    <property type="entry name" value="BROMODOMAIN"/>
</dbReference>
<name>A0A1I8MSX1_MUSDO</name>
<dbReference type="PROSITE" id="PS50014">
    <property type="entry name" value="BROMODOMAIN_2"/>
    <property type="match status" value="1"/>
</dbReference>
<evidence type="ECO:0000256" key="7">
    <source>
        <dbReference type="SAM" id="MobiDB-lite"/>
    </source>
</evidence>
<feature type="region of interest" description="Disordered" evidence="7">
    <location>
        <begin position="292"/>
        <end position="335"/>
    </location>
</feature>
<feature type="region of interest" description="Disordered" evidence="7">
    <location>
        <begin position="259"/>
        <end position="279"/>
    </location>
</feature>
<evidence type="ECO:0000313" key="11">
    <source>
        <dbReference type="RefSeq" id="XP_005176233.1"/>
    </source>
</evidence>
<evidence type="ECO:0000256" key="4">
    <source>
        <dbReference type="ARBA" id="ARBA00023163"/>
    </source>
</evidence>
<evidence type="ECO:0000256" key="1">
    <source>
        <dbReference type="ARBA" id="ARBA00004123"/>
    </source>
</evidence>
<evidence type="ECO:0000313" key="10">
    <source>
        <dbReference type="Proteomes" id="UP001652621"/>
    </source>
</evidence>
<protein>
    <submittedName>
        <fullName evidence="11">Bromodomain-containing protein 7</fullName>
    </submittedName>
</protein>
<dbReference type="CDD" id="cd05513">
    <property type="entry name" value="Bromo_brd7_like"/>
    <property type="match status" value="1"/>
</dbReference>
<dbReference type="InterPro" id="IPR001487">
    <property type="entry name" value="Bromodomain"/>
</dbReference>
<dbReference type="AlphaFoldDB" id="A0A1I8MSX1"/>
<evidence type="ECO:0000313" key="9">
    <source>
        <dbReference type="EnsemblMetazoa" id="MDOA008121-PA"/>
    </source>
</evidence>
<dbReference type="InterPro" id="IPR051831">
    <property type="entry name" value="Bromodomain_contain_prot"/>
</dbReference>
<dbReference type="eggNOG" id="KOG1828">
    <property type="taxonomic scope" value="Eukaryota"/>
</dbReference>
<feature type="domain" description="Bromo" evidence="8">
    <location>
        <begin position="360"/>
        <end position="430"/>
    </location>
</feature>
<proteinExistence type="predicted"/>
<dbReference type="InterPro" id="IPR021900">
    <property type="entry name" value="DUF3512"/>
</dbReference>
<dbReference type="GO" id="GO:0006357">
    <property type="term" value="P:regulation of transcription by RNA polymerase II"/>
    <property type="evidence" value="ECO:0007669"/>
    <property type="project" value="TreeGrafter"/>
</dbReference>
<feature type="compositionally biased region" description="Basic and acidic residues" evidence="7">
    <location>
        <begin position="13"/>
        <end position="23"/>
    </location>
</feature>
<feature type="region of interest" description="Disordered" evidence="7">
    <location>
        <begin position="1"/>
        <end position="193"/>
    </location>
</feature>
<dbReference type="PANTHER" id="PTHR22881">
    <property type="entry name" value="BROMODOMAIN CONTAINING PROTEIN"/>
    <property type="match status" value="1"/>
</dbReference>
<keyword evidence="3 6" id="KW-0103">Bromodomain</keyword>
<keyword evidence="5" id="KW-0539">Nucleus</keyword>
<evidence type="ECO:0000259" key="8">
    <source>
        <dbReference type="PROSITE" id="PS50014"/>
    </source>
</evidence>
<feature type="compositionally biased region" description="Low complexity" evidence="7">
    <location>
        <begin position="320"/>
        <end position="329"/>
    </location>
</feature>
<feature type="compositionally biased region" description="Basic residues" evidence="7">
    <location>
        <begin position="1"/>
        <end position="12"/>
    </location>
</feature>
<gene>
    <name evidence="9" type="primary">101898984</name>
    <name evidence="11" type="synonym">LOC101898984</name>
</gene>
<dbReference type="STRING" id="7370.A0A1I8MSX1"/>
<keyword evidence="4" id="KW-0804">Transcription</keyword>
<feature type="compositionally biased region" description="Basic residues" evidence="7">
    <location>
        <begin position="84"/>
        <end position="109"/>
    </location>
</feature>
<sequence>MGSSKKHKKHKLERREKYEEYSHSNDPANLQRRLKIILKLGPNNTPEYGDDDVITSTVAGPPTAAEAMCSSPLAMEDFEEEHREKHKKSKKKKKKKDREKKHKHHKEKKRDKGERHAVDESPRRDASSMERTEDLTLIANQDSQSLPATSFSLTQQRSPKLGAAGPPSNLMPSVMADGDSSQDGFSFMDDETSQPLPENVLLYAGITTENSPASRPISKPIVPMKVDEVTQDSAASSTMQSAASMGNVAVAMAEEGENVAGPSSAAATPNIPPSPMGAGSIVGGVSPTKPLSELTIPSFSPSASDTTPGGSNLTPKMLEAPRTPSSSSESGREPRTCVLKMKQQKSSLNKLLEHLLRGLEKRDPHQFFAWPVTDDIAPGYSKIISRPMDFSTMRQKIDDNEYSTLQEFTEDFRLMCDNAIRYNHVDTVYHKAAKRLLQVGMKHLSPDNLMRSLKPTSGYLRDLTAKELGFDLVHHSGDFAGFDHHGMIDSADEGASTCTEEPLTQAQIEEEEKRKAIRLANEPKTRFEPYVDDLTSEEILAQVQGAAQAAKKRLSAKEKAHKMGFLRQNKDGTTSLNFLIKDENEGPEKVVSLGDLVGKLKSGSGQVQGYREDKRNEAKLVKPLNYGPFSSFAPTFDSRFSTLNKDETQLVMDTYGDALSTEYAESILQFTKDSSYATMLANGLLDALTNGEHSKCMQDLYDLQVQNYEQQEALKCFTNAGPLLLGSSSSPSPHDSRAQIEQEYEKYKNTRIDFNRLRTLQELGIDTTFLNDIEKEMKNFELTRRLQEHLSNNLNLIDKLKNTQHERLSQPLPHHLGLVQPPSQEETQLAHQVSQQLTDVVKKLPPSAVTDPYALRRAMGISYVGLPPPPEPQQRISVPAMLQQPVALPPLSFTNTNPQSLSSNTATSSNTANSGSTSNQDQHNLTSALSMDIDEDVGGANTSGDLENELREFLESGPGLHAASSSSNVDDNNLMAQLLMN</sequence>
<dbReference type="VEuPathDB" id="VectorBase:MDOA008121"/>
<reference evidence="11" key="2">
    <citation type="submission" date="2025-04" db="UniProtKB">
        <authorList>
            <consortium name="RefSeq"/>
        </authorList>
    </citation>
    <scope>IDENTIFICATION</scope>
    <source>
        <strain evidence="11">Aabys</strain>
    </source>
</reference>
<feature type="compositionally biased region" description="Basic and acidic residues" evidence="7">
    <location>
        <begin position="110"/>
        <end position="134"/>
    </location>
</feature>
<dbReference type="GO" id="GO:0005634">
    <property type="term" value="C:nucleus"/>
    <property type="evidence" value="ECO:0007669"/>
    <property type="project" value="UniProtKB-SubCell"/>
</dbReference>
<dbReference type="EnsemblMetazoa" id="MDOA008121-RA">
    <property type="protein sequence ID" value="MDOA008121-PA"/>
    <property type="gene ID" value="MDOA008121"/>
</dbReference>
<dbReference type="InterPro" id="IPR036427">
    <property type="entry name" value="Bromodomain-like_sf"/>
</dbReference>
<accession>A0A1I8MSX1</accession>
<feature type="compositionally biased region" description="Polar residues" evidence="7">
    <location>
        <begin position="138"/>
        <end position="158"/>
    </location>
</feature>
<feature type="compositionally biased region" description="Polar residues" evidence="7">
    <location>
        <begin position="295"/>
        <end position="314"/>
    </location>
</feature>